<dbReference type="SUPFAM" id="SSF53686">
    <property type="entry name" value="Tryptophan synthase beta subunit-like PLP-dependent enzymes"/>
    <property type="match status" value="1"/>
</dbReference>
<dbReference type="PANTHER" id="PTHR48078">
    <property type="entry name" value="THREONINE DEHYDRATASE, MITOCHONDRIAL-RELATED"/>
    <property type="match status" value="1"/>
</dbReference>
<dbReference type="InterPro" id="IPR001926">
    <property type="entry name" value="TrpB-like_PALP"/>
</dbReference>
<comment type="catalytic activity">
    <reaction evidence="10">
        <text>L-serine = pyruvate + NH4(+)</text>
        <dbReference type="Rhea" id="RHEA:19169"/>
        <dbReference type="ChEBI" id="CHEBI:15361"/>
        <dbReference type="ChEBI" id="CHEBI:28938"/>
        <dbReference type="ChEBI" id="CHEBI:33384"/>
        <dbReference type="EC" id="4.3.1.17"/>
    </reaction>
</comment>
<comment type="cofactor">
    <cofactor evidence="1">
        <name>pyridoxal 5'-phosphate</name>
        <dbReference type="ChEBI" id="CHEBI:597326"/>
    </cofactor>
</comment>
<dbReference type="EC" id="4.3.1.17" evidence="5"/>
<accession>A0A1D8N818</accession>
<comment type="subcellular location">
    <subcellularLocation>
        <location evidence="2">Cytoplasm</location>
    </subcellularLocation>
</comment>
<dbReference type="GO" id="GO:0006567">
    <property type="term" value="P:L-threonine catabolic process"/>
    <property type="evidence" value="ECO:0007669"/>
    <property type="project" value="TreeGrafter"/>
</dbReference>
<evidence type="ECO:0000256" key="5">
    <source>
        <dbReference type="ARBA" id="ARBA00012093"/>
    </source>
</evidence>
<proteinExistence type="inferred from homology"/>
<dbReference type="OMA" id="DCDQPSG"/>
<evidence type="ECO:0000256" key="6">
    <source>
        <dbReference type="ARBA" id="ARBA00022432"/>
    </source>
</evidence>
<dbReference type="EMBL" id="CP017554">
    <property type="protein sequence ID" value="AOW01783.1"/>
    <property type="molecule type" value="Genomic_DNA"/>
</dbReference>
<dbReference type="GeneID" id="2906629"/>
<dbReference type="GO" id="GO:0009097">
    <property type="term" value="P:isoleucine biosynthetic process"/>
    <property type="evidence" value="ECO:0007669"/>
    <property type="project" value="TreeGrafter"/>
</dbReference>
<comment type="pathway">
    <text evidence="3">Carbohydrate biosynthesis; gluconeogenesis.</text>
</comment>
<evidence type="ECO:0000256" key="8">
    <source>
        <dbReference type="ARBA" id="ARBA00022898"/>
    </source>
</evidence>
<dbReference type="Gene3D" id="3.40.50.1100">
    <property type="match status" value="2"/>
</dbReference>
<comment type="similarity">
    <text evidence="4">Belongs to the serine/threonine dehydratase family.</text>
</comment>
<evidence type="ECO:0000256" key="4">
    <source>
        <dbReference type="ARBA" id="ARBA00010869"/>
    </source>
</evidence>
<dbReference type="InterPro" id="IPR050147">
    <property type="entry name" value="Ser/Thr_Dehydratase"/>
</dbReference>
<dbReference type="FunFam" id="3.40.50.1100:FF:000040">
    <property type="entry name" value="L-serine dehydratase, putative"/>
    <property type="match status" value="1"/>
</dbReference>
<evidence type="ECO:0000256" key="9">
    <source>
        <dbReference type="ARBA" id="ARBA00023239"/>
    </source>
</evidence>
<evidence type="ECO:0000256" key="7">
    <source>
        <dbReference type="ARBA" id="ARBA00022490"/>
    </source>
</evidence>
<dbReference type="AlphaFoldDB" id="A0A1D8N818"/>
<feature type="domain" description="Tryptophan synthase beta chain-like PALP" evidence="11">
    <location>
        <begin position="22"/>
        <end position="344"/>
    </location>
</feature>
<evidence type="ECO:0000313" key="13">
    <source>
        <dbReference type="Proteomes" id="UP000182444"/>
    </source>
</evidence>
<evidence type="ECO:0000313" key="12">
    <source>
        <dbReference type="EMBL" id="AOW01783.1"/>
    </source>
</evidence>
<keyword evidence="6" id="KW-0312">Gluconeogenesis</keyword>
<dbReference type="VEuPathDB" id="FungiDB:YALI0_B16214g"/>
<sequence length="364" mass="38968">MTTSTPPSPPSPAASPIPKTTLPYIQTPLIESLYLSQLAGCKVLLKYETTQPSGSFKSRGLGHLVYKHVQTHFGNAEDAPTDTNTTKLHFFSSSGGNAGCATAYAAKKYNQLCTVCVPLSTPPGMIQRIEKTGARVIPYGQYIADADKYLKEILIPACDLSLEKPVYCHPYNDPLVWTGNATVADEIVVQTETLFPDYNPAAVVCSVGGGGLFNGICTGFENSGKKQWQKIPLVAVETEGCSTLFDSLATGSQVCLDRPHTIASSLATQNVTRETIEWAKKHPTTAVKVTDREAAASCLEFVADHKVLVEAACGTALAPIYNGTLKDIVPGLGPEDAVIVIVCGGTNVTFAQLREYADKFELDF</sequence>
<dbReference type="GO" id="GO:0030170">
    <property type="term" value="F:pyridoxal phosphate binding"/>
    <property type="evidence" value="ECO:0007669"/>
    <property type="project" value="InterPro"/>
</dbReference>
<keyword evidence="8" id="KW-0663">Pyridoxal phosphate</keyword>
<dbReference type="eggNOG" id="KOG1250">
    <property type="taxonomic scope" value="Eukaryota"/>
</dbReference>
<keyword evidence="9" id="KW-0456">Lyase</keyword>
<dbReference type="Proteomes" id="UP000182444">
    <property type="component" value="Chromosome 1B"/>
</dbReference>
<evidence type="ECO:0000256" key="1">
    <source>
        <dbReference type="ARBA" id="ARBA00001933"/>
    </source>
</evidence>
<name>A0A1D8N818_YARLL</name>
<dbReference type="InterPro" id="IPR000634">
    <property type="entry name" value="Ser/Thr_deHydtase_PyrdxlP-BS"/>
</dbReference>
<dbReference type="PANTHER" id="PTHR48078:SF2">
    <property type="entry name" value="CATABOLIC L-SERINE_THREONINE DEHYDRATASE"/>
    <property type="match status" value="1"/>
</dbReference>
<dbReference type="GO" id="GO:0004794">
    <property type="term" value="F:threonine deaminase activity"/>
    <property type="evidence" value="ECO:0007669"/>
    <property type="project" value="TreeGrafter"/>
</dbReference>
<reference evidence="12 13" key="1">
    <citation type="journal article" date="2016" name="PLoS ONE">
        <title>Sequence Assembly of Yarrowia lipolytica Strain W29/CLIB89 Shows Transposable Element Diversity.</title>
        <authorList>
            <person name="Magnan C."/>
            <person name="Yu J."/>
            <person name="Chang I."/>
            <person name="Jahn E."/>
            <person name="Kanomata Y."/>
            <person name="Wu J."/>
            <person name="Zeller M."/>
            <person name="Oakes M."/>
            <person name="Baldi P."/>
            <person name="Sandmeyer S."/>
        </authorList>
    </citation>
    <scope>NUCLEOTIDE SEQUENCE [LARGE SCALE GENOMIC DNA]</scope>
    <source>
        <strain evidence="13">CLIB89(W29)</strain>
    </source>
</reference>
<evidence type="ECO:0000256" key="2">
    <source>
        <dbReference type="ARBA" id="ARBA00004496"/>
    </source>
</evidence>
<dbReference type="KEGG" id="yli:2906629"/>
<dbReference type="InterPro" id="IPR036052">
    <property type="entry name" value="TrpB-like_PALP_sf"/>
</dbReference>
<dbReference type="GO" id="GO:0005737">
    <property type="term" value="C:cytoplasm"/>
    <property type="evidence" value="ECO:0007669"/>
    <property type="project" value="UniProtKB-SubCell"/>
</dbReference>
<keyword evidence="7" id="KW-0963">Cytoplasm</keyword>
<dbReference type="GO" id="GO:0003941">
    <property type="term" value="F:L-serine ammonia-lyase activity"/>
    <property type="evidence" value="ECO:0007669"/>
    <property type="project" value="UniProtKB-EC"/>
</dbReference>
<evidence type="ECO:0000256" key="3">
    <source>
        <dbReference type="ARBA" id="ARBA00004742"/>
    </source>
</evidence>
<dbReference type="Pfam" id="PF00291">
    <property type="entry name" value="PALP"/>
    <property type="match status" value="1"/>
</dbReference>
<dbReference type="GO" id="GO:0006094">
    <property type="term" value="P:gluconeogenesis"/>
    <property type="evidence" value="ECO:0007669"/>
    <property type="project" value="UniProtKB-KW"/>
</dbReference>
<dbReference type="GO" id="GO:0006565">
    <property type="term" value="P:L-serine catabolic process"/>
    <property type="evidence" value="ECO:0007669"/>
    <property type="project" value="TreeGrafter"/>
</dbReference>
<gene>
    <name evidence="12" type="ORF">YALI1_B21155g</name>
</gene>
<dbReference type="RefSeq" id="XP_500964.3">
    <property type="nucleotide sequence ID" value="XM_500964.3"/>
</dbReference>
<dbReference type="PROSITE" id="PS00165">
    <property type="entry name" value="DEHYDRATASE_SER_THR"/>
    <property type="match status" value="1"/>
</dbReference>
<evidence type="ECO:0000256" key="10">
    <source>
        <dbReference type="ARBA" id="ARBA00049406"/>
    </source>
</evidence>
<organism evidence="12 13">
    <name type="scientific">Yarrowia lipolytica</name>
    <name type="common">Candida lipolytica</name>
    <dbReference type="NCBI Taxonomy" id="4952"/>
    <lineage>
        <taxon>Eukaryota</taxon>
        <taxon>Fungi</taxon>
        <taxon>Dikarya</taxon>
        <taxon>Ascomycota</taxon>
        <taxon>Saccharomycotina</taxon>
        <taxon>Dipodascomycetes</taxon>
        <taxon>Dipodascales</taxon>
        <taxon>Dipodascales incertae sedis</taxon>
        <taxon>Yarrowia</taxon>
    </lineage>
</organism>
<dbReference type="VEuPathDB" id="FungiDB:YALI1_B21155g"/>
<protein>
    <recommendedName>
        <fullName evidence="5">L-serine ammonia-lyase</fullName>
        <ecNumber evidence="5">4.3.1.17</ecNumber>
    </recommendedName>
</protein>
<evidence type="ECO:0000259" key="11">
    <source>
        <dbReference type="Pfam" id="PF00291"/>
    </source>
</evidence>